<evidence type="ECO:0000313" key="3">
    <source>
        <dbReference type="Proteomes" id="UP000184383"/>
    </source>
</evidence>
<sequence>MDTIYQLARNGTLSATDLERTDRSGIDFLDPKSSLTPLGVAVWHGHVETVKLLLQHEADPNGVEGARPPLWVAAARTRKNAGRLIQILLDRGANAAKPSPVPGDRGSTPLLSAVKNRLSPEIISELVDHGADPDEKINRHSARDIAEGKRQRKLLQAMRPRKQRNTTRILEVGKILAFLISVVYCANMCIHGAAAVCVEVATVGVVAHDAIKRRFGMTGKLDDQLSEAILEQKEKEELLEDMTKFINDSHLDLFFPPEHSFLKTVVEKAVNLKKDPDNTLDTKDLTRVALYQPVLYCDDSGSMKEGQRIEHQRDVVQRITNITTRIVPDGEGIELRFINEPTTPEMTRPSLDTIEAIMGGVPFNGWTEIGTNLRRRVLEDAVYAPLNGDGLQRPVLVSIITDGYPVGPQGTPERSETLKGAILECGRVLRQHGYHPNVVRFQISQIGNDPEADRFLAGLSDDPDLEDVLYCTTERLDDKFRTMRNNEARLEQWLLELLMGPIIDGDRV</sequence>
<proteinExistence type="predicted"/>
<dbReference type="PROSITE" id="PS50088">
    <property type="entry name" value="ANK_REPEAT"/>
    <property type="match status" value="2"/>
</dbReference>
<organism evidence="2 3">
    <name type="scientific">Aspergillus wentii DTO 134E9</name>
    <dbReference type="NCBI Taxonomy" id="1073089"/>
    <lineage>
        <taxon>Eukaryota</taxon>
        <taxon>Fungi</taxon>
        <taxon>Dikarya</taxon>
        <taxon>Ascomycota</taxon>
        <taxon>Pezizomycotina</taxon>
        <taxon>Eurotiomycetes</taxon>
        <taxon>Eurotiomycetidae</taxon>
        <taxon>Eurotiales</taxon>
        <taxon>Aspergillaceae</taxon>
        <taxon>Aspergillus</taxon>
        <taxon>Aspergillus subgen. Cremei</taxon>
    </lineage>
</organism>
<dbReference type="InterPro" id="IPR002110">
    <property type="entry name" value="Ankyrin_rpt"/>
</dbReference>
<reference evidence="3" key="1">
    <citation type="journal article" date="2017" name="Genome Biol.">
        <title>Comparative genomics reveals high biological diversity and specific adaptations in the industrially and medically important fungal genus Aspergillus.</title>
        <authorList>
            <person name="de Vries R.P."/>
            <person name="Riley R."/>
            <person name="Wiebenga A."/>
            <person name="Aguilar-Osorio G."/>
            <person name="Amillis S."/>
            <person name="Uchima C.A."/>
            <person name="Anderluh G."/>
            <person name="Asadollahi M."/>
            <person name="Askin M."/>
            <person name="Barry K."/>
            <person name="Battaglia E."/>
            <person name="Bayram O."/>
            <person name="Benocci T."/>
            <person name="Braus-Stromeyer S.A."/>
            <person name="Caldana C."/>
            <person name="Canovas D."/>
            <person name="Cerqueira G.C."/>
            <person name="Chen F."/>
            <person name="Chen W."/>
            <person name="Choi C."/>
            <person name="Clum A."/>
            <person name="Dos Santos R.A."/>
            <person name="Damasio A.R."/>
            <person name="Diallinas G."/>
            <person name="Emri T."/>
            <person name="Fekete E."/>
            <person name="Flipphi M."/>
            <person name="Freyberg S."/>
            <person name="Gallo A."/>
            <person name="Gournas C."/>
            <person name="Habgood R."/>
            <person name="Hainaut M."/>
            <person name="Harispe M.L."/>
            <person name="Henrissat B."/>
            <person name="Hilden K.S."/>
            <person name="Hope R."/>
            <person name="Hossain A."/>
            <person name="Karabika E."/>
            <person name="Karaffa L."/>
            <person name="Karanyi Z."/>
            <person name="Krasevec N."/>
            <person name="Kuo A."/>
            <person name="Kusch H."/>
            <person name="LaButti K."/>
            <person name="Lagendijk E.L."/>
            <person name="Lapidus A."/>
            <person name="Levasseur A."/>
            <person name="Lindquist E."/>
            <person name="Lipzen A."/>
            <person name="Logrieco A.F."/>
            <person name="MacCabe A."/>
            <person name="Maekelae M.R."/>
            <person name="Malavazi I."/>
            <person name="Melin P."/>
            <person name="Meyer V."/>
            <person name="Mielnichuk N."/>
            <person name="Miskei M."/>
            <person name="Molnar A.P."/>
            <person name="Mule G."/>
            <person name="Ngan C.Y."/>
            <person name="Orejas M."/>
            <person name="Orosz E."/>
            <person name="Ouedraogo J.P."/>
            <person name="Overkamp K.M."/>
            <person name="Park H.-S."/>
            <person name="Perrone G."/>
            <person name="Piumi F."/>
            <person name="Punt P.J."/>
            <person name="Ram A.F."/>
            <person name="Ramon A."/>
            <person name="Rauscher S."/>
            <person name="Record E."/>
            <person name="Riano-Pachon D.M."/>
            <person name="Robert V."/>
            <person name="Roehrig J."/>
            <person name="Ruller R."/>
            <person name="Salamov A."/>
            <person name="Salih N.S."/>
            <person name="Samson R.A."/>
            <person name="Sandor E."/>
            <person name="Sanguinetti M."/>
            <person name="Schuetze T."/>
            <person name="Sepcic K."/>
            <person name="Shelest E."/>
            <person name="Sherlock G."/>
            <person name="Sophianopoulou V."/>
            <person name="Squina F.M."/>
            <person name="Sun H."/>
            <person name="Susca A."/>
            <person name="Todd R.B."/>
            <person name="Tsang A."/>
            <person name="Unkles S.E."/>
            <person name="van de Wiele N."/>
            <person name="van Rossen-Uffink D."/>
            <person name="Oliveira J.V."/>
            <person name="Vesth T.C."/>
            <person name="Visser J."/>
            <person name="Yu J.-H."/>
            <person name="Zhou M."/>
            <person name="Andersen M.R."/>
            <person name="Archer D.B."/>
            <person name="Baker S.E."/>
            <person name="Benoit I."/>
            <person name="Brakhage A.A."/>
            <person name="Braus G.H."/>
            <person name="Fischer R."/>
            <person name="Frisvad J.C."/>
            <person name="Goldman G.H."/>
            <person name="Houbraken J."/>
            <person name="Oakley B."/>
            <person name="Pocsi I."/>
            <person name="Scazzocchio C."/>
            <person name="Seiboth B."/>
            <person name="vanKuyk P.A."/>
            <person name="Wortman J."/>
            <person name="Dyer P.S."/>
            <person name="Grigoriev I.V."/>
        </authorList>
    </citation>
    <scope>NUCLEOTIDE SEQUENCE [LARGE SCALE GENOMIC DNA]</scope>
    <source>
        <strain evidence="3">DTO 134E9</strain>
    </source>
</reference>
<dbReference type="InterPro" id="IPR036770">
    <property type="entry name" value="Ankyrin_rpt-contain_sf"/>
</dbReference>
<dbReference type="EMBL" id="KV878215">
    <property type="protein sequence ID" value="OJJ31938.1"/>
    <property type="molecule type" value="Genomic_DNA"/>
</dbReference>
<dbReference type="PANTHER" id="PTHR34706">
    <property type="entry name" value="SLR1338 PROTEIN"/>
    <property type="match status" value="1"/>
</dbReference>
<feature type="repeat" description="ANK" evidence="1">
    <location>
        <begin position="33"/>
        <end position="65"/>
    </location>
</feature>
<keyword evidence="3" id="KW-1185">Reference proteome</keyword>
<accession>A0A1L9RAL2</accession>
<dbReference type="PROSITE" id="PS50297">
    <property type="entry name" value="ANK_REP_REGION"/>
    <property type="match status" value="1"/>
</dbReference>
<dbReference type="STRING" id="1073089.A0A1L9RAL2"/>
<dbReference type="AlphaFoldDB" id="A0A1L9RAL2"/>
<feature type="repeat" description="ANK" evidence="1">
    <location>
        <begin position="105"/>
        <end position="138"/>
    </location>
</feature>
<dbReference type="OrthoDB" id="2142040at2759"/>
<dbReference type="RefSeq" id="XP_040685615.1">
    <property type="nucleotide sequence ID" value="XM_040837930.1"/>
</dbReference>
<dbReference type="SMART" id="SM00248">
    <property type="entry name" value="ANK"/>
    <property type="match status" value="3"/>
</dbReference>
<dbReference type="PANTHER" id="PTHR34706:SF3">
    <property type="entry name" value="ANKYRIN REPEAT PROTEIN (AFU_ORTHOLOGUE AFUA_7G06200)"/>
    <property type="match status" value="1"/>
</dbReference>
<gene>
    <name evidence="2" type="ORF">ASPWEDRAFT_53695</name>
</gene>
<dbReference type="Proteomes" id="UP000184383">
    <property type="component" value="Unassembled WGS sequence"/>
</dbReference>
<dbReference type="Gene3D" id="1.25.40.20">
    <property type="entry name" value="Ankyrin repeat-containing domain"/>
    <property type="match status" value="1"/>
</dbReference>
<protein>
    <submittedName>
        <fullName evidence="2">Uncharacterized protein</fullName>
    </submittedName>
</protein>
<dbReference type="Pfam" id="PF12796">
    <property type="entry name" value="Ank_2"/>
    <property type="match status" value="1"/>
</dbReference>
<evidence type="ECO:0000256" key="1">
    <source>
        <dbReference type="PROSITE-ProRule" id="PRU00023"/>
    </source>
</evidence>
<dbReference type="SUPFAM" id="SSF53300">
    <property type="entry name" value="vWA-like"/>
    <property type="match status" value="1"/>
</dbReference>
<keyword evidence="1" id="KW-0040">ANK repeat</keyword>
<dbReference type="VEuPathDB" id="FungiDB:ASPWEDRAFT_53695"/>
<dbReference type="InterPro" id="IPR036465">
    <property type="entry name" value="vWFA_dom_sf"/>
</dbReference>
<evidence type="ECO:0000313" key="2">
    <source>
        <dbReference type="EMBL" id="OJJ31938.1"/>
    </source>
</evidence>
<dbReference type="GeneID" id="63753778"/>
<name>A0A1L9RAL2_ASPWE</name>
<dbReference type="SUPFAM" id="SSF48403">
    <property type="entry name" value="Ankyrin repeat"/>
    <property type="match status" value="1"/>
</dbReference>